<dbReference type="SUPFAM" id="SSF48264">
    <property type="entry name" value="Cytochrome P450"/>
    <property type="match status" value="1"/>
</dbReference>
<evidence type="ECO:0000256" key="5">
    <source>
        <dbReference type="RuleBase" id="RU000461"/>
    </source>
</evidence>
<protein>
    <recommendedName>
        <fullName evidence="9">Cytochrome P450 monooxygenase</fullName>
    </recommendedName>
</protein>
<dbReference type="PANTHER" id="PTHR24305">
    <property type="entry name" value="CYTOCHROME P450"/>
    <property type="match status" value="1"/>
</dbReference>
<gene>
    <name evidence="7" type="ORF">AWRI4620_LOCUS7710</name>
</gene>
<dbReference type="PRINTS" id="PR00385">
    <property type="entry name" value="P450"/>
</dbReference>
<reference evidence="7" key="1">
    <citation type="submission" date="2020-06" db="EMBL/GenBank/DDBJ databases">
        <authorList>
            <person name="Onetto C."/>
        </authorList>
    </citation>
    <scope>NUCLEOTIDE SEQUENCE</scope>
</reference>
<dbReference type="EMBL" id="CAINUL010000016">
    <property type="protein sequence ID" value="CAD0113455.1"/>
    <property type="molecule type" value="Genomic_DNA"/>
</dbReference>
<dbReference type="InterPro" id="IPR017972">
    <property type="entry name" value="Cyt_P450_CS"/>
</dbReference>
<dbReference type="FunFam" id="1.10.630.10:FF:000051">
    <property type="entry name" value="Cytochrome P450 monooxygenase (Fum15)"/>
    <property type="match status" value="1"/>
</dbReference>
<dbReference type="InterPro" id="IPR001128">
    <property type="entry name" value="Cyt_P450"/>
</dbReference>
<dbReference type="GO" id="GO:0005506">
    <property type="term" value="F:iron ion binding"/>
    <property type="evidence" value="ECO:0007669"/>
    <property type="project" value="InterPro"/>
</dbReference>
<evidence type="ECO:0000256" key="6">
    <source>
        <dbReference type="SAM" id="Phobius"/>
    </source>
</evidence>
<dbReference type="InterPro" id="IPR050121">
    <property type="entry name" value="Cytochrome_P450_monoxygenase"/>
</dbReference>
<keyword evidence="5" id="KW-0503">Monooxygenase</keyword>
<keyword evidence="6" id="KW-0472">Membrane</keyword>
<keyword evidence="3 4" id="KW-0408">Iron</keyword>
<evidence type="ECO:0000313" key="7">
    <source>
        <dbReference type="EMBL" id="CAD0113455.1"/>
    </source>
</evidence>
<dbReference type="CDD" id="cd11069">
    <property type="entry name" value="CYP_FUM15-like"/>
    <property type="match status" value="1"/>
</dbReference>
<keyword evidence="8" id="KW-1185">Reference proteome</keyword>
<dbReference type="Gene3D" id="1.10.630.10">
    <property type="entry name" value="Cytochrome P450"/>
    <property type="match status" value="1"/>
</dbReference>
<dbReference type="InterPro" id="IPR036396">
    <property type="entry name" value="Cyt_P450_sf"/>
</dbReference>
<feature type="binding site" description="axial binding residue" evidence="4">
    <location>
        <position position="502"/>
    </location>
    <ligand>
        <name>heme</name>
        <dbReference type="ChEBI" id="CHEBI:30413"/>
    </ligand>
    <ligandPart>
        <name>Fe</name>
        <dbReference type="ChEBI" id="CHEBI:18248"/>
    </ligandPart>
</feature>
<comment type="cofactor">
    <cofactor evidence="1 4">
        <name>heme</name>
        <dbReference type="ChEBI" id="CHEBI:30413"/>
    </cofactor>
</comment>
<evidence type="ECO:0000256" key="1">
    <source>
        <dbReference type="ARBA" id="ARBA00001971"/>
    </source>
</evidence>
<name>A0A9N8KVH4_9PEZI</name>
<evidence type="ECO:0000256" key="4">
    <source>
        <dbReference type="PIRSR" id="PIRSR602401-1"/>
    </source>
</evidence>
<dbReference type="OrthoDB" id="1470350at2759"/>
<dbReference type="InterPro" id="IPR002401">
    <property type="entry name" value="Cyt_P450_E_grp-I"/>
</dbReference>
<keyword evidence="4 5" id="KW-0349">Heme</keyword>
<dbReference type="Proteomes" id="UP000745764">
    <property type="component" value="Unassembled WGS sequence"/>
</dbReference>
<evidence type="ECO:0000256" key="2">
    <source>
        <dbReference type="ARBA" id="ARBA00022723"/>
    </source>
</evidence>
<evidence type="ECO:0008006" key="9">
    <source>
        <dbReference type="Google" id="ProtNLM"/>
    </source>
</evidence>
<comment type="caution">
    <text evidence="7">The sequence shown here is derived from an EMBL/GenBank/DDBJ whole genome shotgun (WGS) entry which is preliminary data.</text>
</comment>
<organism evidence="7 8">
    <name type="scientific">Aureobasidium uvarum</name>
    <dbReference type="NCBI Taxonomy" id="2773716"/>
    <lineage>
        <taxon>Eukaryota</taxon>
        <taxon>Fungi</taxon>
        <taxon>Dikarya</taxon>
        <taxon>Ascomycota</taxon>
        <taxon>Pezizomycotina</taxon>
        <taxon>Dothideomycetes</taxon>
        <taxon>Dothideomycetidae</taxon>
        <taxon>Dothideales</taxon>
        <taxon>Saccotheciaceae</taxon>
        <taxon>Aureobasidium</taxon>
    </lineage>
</organism>
<sequence>MASSVSKRAIFFVAAALPYALEILTPGHLYQASKWQTAIVAFLAIFIPRFIWLSIIYPFYFSPLRHLPQPKQNSLLFGQMYRILTESIGSPQSQWMREIPNDGLIYYRTLFNTEWLVLTSPKALSDALTTKSYDLIKPPIIVGSLARILGASGILLVENEEHKHQRKNLLPAFQYRHIKNLYPLFWNKARDMISAIDRELSEKKKKSEGSVPPNIVSVDHWTSRATLDIIGLAGIGQSFNAIEDETNELYQSYQTIFAQDRQARILGVLNTFFPFWLVRKLPFPRNYQIVKAQSMLQKMCLDLIGQKRANSAAADKEGSREIVDDIDILGIALKSGGFSDQGIIDQLMTFLAAGHETTATAMTWAMLALCKHPNVHNKLREELRAAKLPNIRDTESQIFAEQIDQIAYLQAVMNEVLRVYTPVPATFRVAQRDTTICSQFVPKGTMVLTSSVGTNHLSTLWGDDCDEFNPERWLDESGRANTSGGAESNYANMTFSHGPRGCIGASFAKGEFACLLAAWVLAYDSVLVDENMKVEKTPGIVSRIKDGLDVKLTSLKA</sequence>
<dbReference type="PANTHER" id="PTHR24305:SF227">
    <property type="entry name" value="P450, PUTATIVE (EUROFUNG)-RELATED"/>
    <property type="match status" value="1"/>
</dbReference>
<evidence type="ECO:0000256" key="3">
    <source>
        <dbReference type="ARBA" id="ARBA00023004"/>
    </source>
</evidence>
<keyword evidence="2 4" id="KW-0479">Metal-binding</keyword>
<keyword evidence="6" id="KW-1133">Transmembrane helix</keyword>
<dbReference type="Pfam" id="PF00067">
    <property type="entry name" value="p450"/>
    <property type="match status" value="1"/>
</dbReference>
<evidence type="ECO:0000313" key="8">
    <source>
        <dbReference type="Proteomes" id="UP000745764"/>
    </source>
</evidence>
<keyword evidence="6" id="KW-0812">Transmembrane</keyword>
<feature type="transmembrane region" description="Helical" evidence="6">
    <location>
        <begin position="38"/>
        <end position="61"/>
    </location>
</feature>
<dbReference type="GO" id="GO:0004497">
    <property type="term" value="F:monooxygenase activity"/>
    <property type="evidence" value="ECO:0007669"/>
    <property type="project" value="UniProtKB-KW"/>
</dbReference>
<dbReference type="GO" id="GO:0016705">
    <property type="term" value="F:oxidoreductase activity, acting on paired donors, with incorporation or reduction of molecular oxygen"/>
    <property type="evidence" value="ECO:0007669"/>
    <property type="project" value="InterPro"/>
</dbReference>
<dbReference type="PRINTS" id="PR00463">
    <property type="entry name" value="EP450I"/>
</dbReference>
<dbReference type="GO" id="GO:0020037">
    <property type="term" value="F:heme binding"/>
    <property type="evidence" value="ECO:0007669"/>
    <property type="project" value="InterPro"/>
</dbReference>
<dbReference type="PROSITE" id="PS00086">
    <property type="entry name" value="CYTOCHROME_P450"/>
    <property type="match status" value="1"/>
</dbReference>
<accession>A0A9N8KVH4</accession>
<comment type="similarity">
    <text evidence="5">Belongs to the cytochrome P450 family.</text>
</comment>
<dbReference type="AlphaFoldDB" id="A0A9N8KVH4"/>
<proteinExistence type="inferred from homology"/>
<keyword evidence="5" id="KW-0560">Oxidoreductase</keyword>